<dbReference type="CDD" id="cd02856">
    <property type="entry name" value="E_set_GDE_Isoamylase_N"/>
    <property type="match status" value="1"/>
</dbReference>
<evidence type="ECO:0000256" key="2">
    <source>
        <dbReference type="ARBA" id="ARBA00022801"/>
    </source>
</evidence>
<dbReference type="InterPro" id="IPR014756">
    <property type="entry name" value="Ig_E-set"/>
</dbReference>
<feature type="domain" description="Glycosyl hydrolase family 13 catalytic" evidence="4">
    <location>
        <begin position="135"/>
        <end position="568"/>
    </location>
</feature>
<keyword evidence="3" id="KW-0326">Glycosidase</keyword>
<dbReference type="InterPro" id="IPR006047">
    <property type="entry name" value="GH13_cat_dom"/>
</dbReference>
<dbReference type="AlphaFoldDB" id="A0A2W5TLE9"/>
<dbReference type="Gene3D" id="2.60.40.1180">
    <property type="entry name" value="Golgi alpha-mannosidase II"/>
    <property type="match status" value="1"/>
</dbReference>
<comment type="caution">
    <text evidence="5">The sequence shown here is derived from an EMBL/GenBank/DDBJ whole genome shotgun (WGS) entry which is preliminary data.</text>
</comment>
<dbReference type="InterPro" id="IPR004193">
    <property type="entry name" value="Glyco_hydro_13_N"/>
</dbReference>
<accession>A0A2W5TLE9</accession>
<dbReference type="EMBL" id="QFQP01000005">
    <property type="protein sequence ID" value="PZR15502.1"/>
    <property type="molecule type" value="Genomic_DNA"/>
</dbReference>
<reference evidence="5 6" key="1">
    <citation type="submission" date="2017-08" db="EMBL/GenBank/DDBJ databases">
        <title>Infants hospitalized years apart are colonized by the same room-sourced microbial strains.</title>
        <authorList>
            <person name="Brooks B."/>
            <person name="Olm M.R."/>
            <person name="Firek B.A."/>
            <person name="Baker R."/>
            <person name="Thomas B.C."/>
            <person name="Morowitz M.J."/>
            <person name="Banfield J.F."/>
        </authorList>
    </citation>
    <scope>NUCLEOTIDE SEQUENCE [LARGE SCALE GENOMIC DNA]</scope>
    <source>
        <strain evidence="5">S2_003_000_R2_14</strain>
    </source>
</reference>
<keyword evidence="2" id="KW-0378">Hydrolase</keyword>
<dbReference type="SUPFAM" id="SSF51445">
    <property type="entry name" value="(Trans)glycosidases"/>
    <property type="match status" value="1"/>
</dbReference>
<organism evidence="5 6">
    <name type="scientific">Archangium gephyra</name>
    <dbReference type="NCBI Taxonomy" id="48"/>
    <lineage>
        <taxon>Bacteria</taxon>
        <taxon>Pseudomonadati</taxon>
        <taxon>Myxococcota</taxon>
        <taxon>Myxococcia</taxon>
        <taxon>Myxococcales</taxon>
        <taxon>Cystobacterineae</taxon>
        <taxon>Archangiaceae</taxon>
        <taxon>Archangium</taxon>
    </lineage>
</organism>
<dbReference type="InterPro" id="IPR013780">
    <property type="entry name" value="Glyco_hydro_b"/>
</dbReference>
<evidence type="ECO:0000313" key="5">
    <source>
        <dbReference type="EMBL" id="PZR15502.1"/>
    </source>
</evidence>
<dbReference type="InterPro" id="IPR044505">
    <property type="entry name" value="GlgX_Isoamylase_N_E_set"/>
</dbReference>
<evidence type="ECO:0000259" key="4">
    <source>
        <dbReference type="SMART" id="SM00642"/>
    </source>
</evidence>
<comment type="similarity">
    <text evidence="1">Belongs to the glycosyl hydrolase 13 family.</text>
</comment>
<evidence type="ECO:0000256" key="1">
    <source>
        <dbReference type="ARBA" id="ARBA00008061"/>
    </source>
</evidence>
<dbReference type="PANTHER" id="PTHR43002">
    <property type="entry name" value="GLYCOGEN DEBRANCHING ENZYME"/>
    <property type="match status" value="1"/>
</dbReference>
<dbReference type="InterPro" id="IPR013783">
    <property type="entry name" value="Ig-like_fold"/>
</dbReference>
<proteinExistence type="inferred from homology"/>
<dbReference type="InterPro" id="IPR017853">
    <property type="entry name" value="GH"/>
</dbReference>
<dbReference type="NCBIfam" id="TIGR02100">
    <property type="entry name" value="glgX_debranch"/>
    <property type="match status" value="1"/>
</dbReference>
<protein>
    <submittedName>
        <fullName evidence="5">Glycogen debranching enzyme GlgX</fullName>
    </submittedName>
</protein>
<dbReference type="SUPFAM" id="SSF51011">
    <property type="entry name" value="Glycosyl hydrolase domain"/>
    <property type="match status" value="1"/>
</dbReference>
<dbReference type="InterPro" id="IPR011837">
    <property type="entry name" value="Glycogen_debranch_GlgX"/>
</dbReference>
<dbReference type="Pfam" id="PF02922">
    <property type="entry name" value="CBM_48"/>
    <property type="match status" value="1"/>
</dbReference>
<evidence type="ECO:0000256" key="3">
    <source>
        <dbReference type="ARBA" id="ARBA00023295"/>
    </source>
</evidence>
<dbReference type="GO" id="GO:0004135">
    <property type="term" value="F:amylo-alpha-1,6-glucosidase activity"/>
    <property type="evidence" value="ECO:0007669"/>
    <property type="project" value="InterPro"/>
</dbReference>
<gene>
    <name evidence="5" type="primary">glgX</name>
    <name evidence="5" type="ORF">DI536_08620</name>
</gene>
<dbReference type="GO" id="GO:0005980">
    <property type="term" value="P:glycogen catabolic process"/>
    <property type="evidence" value="ECO:0007669"/>
    <property type="project" value="InterPro"/>
</dbReference>
<dbReference type="SUPFAM" id="SSF81296">
    <property type="entry name" value="E set domains"/>
    <property type="match status" value="1"/>
</dbReference>
<sequence length="694" mass="79219">MTREIWPGRPYPLGATWDGEGTNFAVFSENANGMTLCLFDDNDHEERVPMKEQTAFCWHVYLPNVKPGQRYAFRAKGEWKPEAGRRFCENKLLIDPYALAIEGDVKWNEALFTHRFEGDQRQLNDADSAPYLPRSVVVDPRFDWGNDRRPRTPWHETIIYEAHVKGLTQRIAGVPDELRGTYAGVGHPATIEHLRGLGITALELMPTHHFVHDSHLLDRGLRNYWGYNTIGFFAPHAGYSSSGQRGEQVREFKTMVRALHEAGIEVILDVVYNHSAEGNHQGPVLSFKGLDNQAYYRLAEDPFYFQDYTGTGNTFNMLNAHVLQLLMDSLRYWATELHVDGFRFDLAAALARGLHEAGRLSAFFDLIHQDPVCREVKLIAEPWDVGPGGYQVGNFPPLWTEWNGKFRDVTRDFWRGAEGTMAEFASRLTGSSDLYEHNGRRPYASINFVTAHDGFTLRDLVSFNDKHNEANGEENRDGESHNRSWNCGAEGPTDDAGINTLRAQQQRNLLATVMLSQGVPMLLHGDELGRTQQGNNNAYCQDNELSWIDWDHADQSLLEFTRRLIKFRKDHPTFRRRRFLDGQVIRGEHADIHWLRNDGQEMSDDDWNAGYAKAFAVFLNGQEIKTPNARGQRVTDDSFTLFFNASHEPIEFKLWEKVSGGEVVLDTARDATLRIEKSGTLKLEPRSLVVLRHD</sequence>
<dbReference type="Gene3D" id="3.20.20.80">
    <property type="entry name" value="Glycosidases"/>
    <property type="match status" value="1"/>
</dbReference>
<evidence type="ECO:0000313" key="6">
    <source>
        <dbReference type="Proteomes" id="UP000249061"/>
    </source>
</evidence>
<dbReference type="Proteomes" id="UP000249061">
    <property type="component" value="Unassembled WGS sequence"/>
</dbReference>
<dbReference type="CDD" id="cd11326">
    <property type="entry name" value="AmyAc_Glg_debranch"/>
    <property type="match status" value="1"/>
</dbReference>
<dbReference type="SMART" id="SM00642">
    <property type="entry name" value="Aamy"/>
    <property type="match status" value="1"/>
</dbReference>
<dbReference type="Gene3D" id="2.60.40.10">
    <property type="entry name" value="Immunoglobulins"/>
    <property type="match status" value="1"/>
</dbReference>
<name>A0A2W5TLE9_9BACT</name>